<reference evidence="1" key="1">
    <citation type="submission" date="2021-02" db="EMBL/GenBank/DDBJ databases">
        <authorList>
            <person name="Vanwijnsberghe S."/>
        </authorList>
    </citation>
    <scope>NUCLEOTIDE SEQUENCE</scope>
    <source>
        <strain evidence="1">R-70211</strain>
    </source>
</reference>
<accession>A0A9N8MK37</accession>
<proteinExistence type="predicted"/>
<dbReference type="AlphaFoldDB" id="A0A9N8MK37"/>
<dbReference type="Proteomes" id="UP000675121">
    <property type="component" value="Unassembled WGS sequence"/>
</dbReference>
<organism evidence="1 2">
    <name type="scientific">Paraburkholderia domus</name>
    <dbReference type="NCBI Taxonomy" id="2793075"/>
    <lineage>
        <taxon>Bacteria</taxon>
        <taxon>Pseudomonadati</taxon>
        <taxon>Pseudomonadota</taxon>
        <taxon>Betaproteobacteria</taxon>
        <taxon>Burkholderiales</taxon>
        <taxon>Burkholderiaceae</taxon>
        <taxon>Paraburkholderia</taxon>
    </lineage>
</organism>
<comment type="caution">
    <text evidence="1">The sequence shown here is derived from an EMBL/GenBank/DDBJ whole genome shotgun (WGS) entry which is preliminary data.</text>
</comment>
<gene>
    <name evidence="1" type="ORF">R70211_00725</name>
</gene>
<evidence type="ECO:0000313" key="2">
    <source>
        <dbReference type="Proteomes" id="UP000675121"/>
    </source>
</evidence>
<protein>
    <submittedName>
        <fullName evidence="1">Uncharacterized protein</fullName>
    </submittedName>
</protein>
<sequence length="52" mass="5691">MMMLQSTIAKAADPTLDQIQAQLQGHTVTIRGTTFGGGNYRPQFRTLELDAP</sequence>
<keyword evidence="2" id="KW-1185">Reference proteome</keyword>
<name>A0A9N8MK37_9BURK</name>
<dbReference type="EMBL" id="CAJNAS010000002">
    <property type="protein sequence ID" value="CAE6865017.1"/>
    <property type="molecule type" value="Genomic_DNA"/>
</dbReference>
<evidence type="ECO:0000313" key="1">
    <source>
        <dbReference type="EMBL" id="CAE6865017.1"/>
    </source>
</evidence>
<dbReference type="RefSeq" id="WP_201084021.1">
    <property type="nucleotide sequence ID" value="NZ_CAJNAS010000002.1"/>
</dbReference>